<evidence type="ECO:0000256" key="1">
    <source>
        <dbReference type="SAM" id="MobiDB-lite"/>
    </source>
</evidence>
<keyword evidence="2" id="KW-0472">Membrane</keyword>
<gene>
    <name evidence="3" type="ORF">AB5J56_05670</name>
</gene>
<name>A0AB39P1K7_9ACTN</name>
<feature type="region of interest" description="Disordered" evidence="1">
    <location>
        <begin position="69"/>
        <end position="117"/>
    </location>
</feature>
<reference evidence="3" key="1">
    <citation type="submission" date="2024-07" db="EMBL/GenBank/DDBJ databases">
        <authorList>
            <person name="Yu S.T."/>
        </authorList>
    </citation>
    <scope>NUCLEOTIDE SEQUENCE</scope>
    <source>
        <strain evidence="3">R21</strain>
    </source>
</reference>
<feature type="region of interest" description="Disordered" evidence="1">
    <location>
        <begin position="1"/>
        <end position="25"/>
    </location>
</feature>
<feature type="transmembrane region" description="Helical" evidence="2">
    <location>
        <begin position="42"/>
        <end position="67"/>
    </location>
</feature>
<dbReference type="EMBL" id="CP163435">
    <property type="protein sequence ID" value="XDQ24219.1"/>
    <property type="molecule type" value="Genomic_DNA"/>
</dbReference>
<dbReference type="AlphaFoldDB" id="A0AB39P1K7"/>
<evidence type="ECO:0008006" key="4">
    <source>
        <dbReference type="Google" id="ProtNLM"/>
    </source>
</evidence>
<evidence type="ECO:0000256" key="2">
    <source>
        <dbReference type="SAM" id="Phobius"/>
    </source>
</evidence>
<organism evidence="3">
    <name type="scientific">Streptomyces sp. R21</name>
    <dbReference type="NCBI Taxonomy" id="3238627"/>
    <lineage>
        <taxon>Bacteria</taxon>
        <taxon>Bacillati</taxon>
        <taxon>Actinomycetota</taxon>
        <taxon>Actinomycetes</taxon>
        <taxon>Kitasatosporales</taxon>
        <taxon>Streptomycetaceae</taxon>
        <taxon>Streptomyces</taxon>
    </lineage>
</organism>
<dbReference type="RefSeq" id="WP_369230667.1">
    <property type="nucleotide sequence ID" value="NZ_CP163435.1"/>
</dbReference>
<protein>
    <recommendedName>
        <fullName evidence="4">Cellulase</fullName>
    </recommendedName>
</protein>
<sequence>MDHFEQELSRLMRDNQQDTPYEERHHVRLRAGVRARQRARTVWMATGSVLTIAGLGVGLLLLTSLFAQGRSNEPQPRPVTSAESVPMPSTARPASSARGLPMPTRTSTAAHAATSTN</sequence>
<feature type="compositionally biased region" description="Low complexity" evidence="1">
    <location>
        <begin position="106"/>
        <end position="117"/>
    </location>
</feature>
<keyword evidence="2" id="KW-1133">Transmembrane helix</keyword>
<keyword evidence="2" id="KW-0812">Transmembrane</keyword>
<evidence type="ECO:0000313" key="3">
    <source>
        <dbReference type="EMBL" id="XDQ24219.1"/>
    </source>
</evidence>
<accession>A0AB39P1K7</accession>
<proteinExistence type="predicted"/>